<keyword evidence="1" id="KW-0472">Membrane</keyword>
<keyword evidence="1" id="KW-0812">Transmembrane</keyword>
<evidence type="ECO:0000313" key="3">
    <source>
        <dbReference type="EMBL" id="OUS40839.1"/>
    </source>
</evidence>
<keyword evidence="1" id="KW-1133">Transmembrane helix</keyword>
<reference evidence="4" key="1">
    <citation type="journal article" date="2017" name="Proc. Natl. Acad. Sci. U.S.A.">
        <title>Simulation of Deepwater Horizon oil plume reveals substrate specialization within a complex community of hydrocarbon degraders.</title>
        <authorList>
            <person name="Hu P."/>
            <person name="Dubinsky E.A."/>
            <person name="Probst A.J."/>
            <person name="Wang J."/>
            <person name="Sieber C.M.K."/>
            <person name="Tom L.M."/>
            <person name="Gardinali P."/>
            <person name="Banfield J.F."/>
            <person name="Atlas R.M."/>
            <person name="Andersen G.L."/>
        </authorList>
    </citation>
    <scope>NUCLEOTIDE SEQUENCE [LARGE SCALE GENOMIC DNA]</scope>
</reference>
<dbReference type="Proteomes" id="UP000227088">
    <property type="component" value="Unassembled WGS sequence"/>
</dbReference>
<dbReference type="Pfam" id="PF16537">
    <property type="entry name" value="T2SSB"/>
    <property type="match status" value="1"/>
</dbReference>
<gene>
    <name evidence="3" type="ORF">A9R00_03965</name>
</gene>
<dbReference type="AlphaFoldDB" id="A0A1Y5HU79"/>
<accession>A0A1Y5HU79</accession>
<comment type="caution">
    <text evidence="3">The sequence shown here is derived from an EMBL/GenBank/DDBJ whole genome shotgun (WGS) entry which is preliminary data.</text>
</comment>
<dbReference type="EMBL" id="MABE01000232">
    <property type="protein sequence ID" value="OUS40839.1"/>
    <property type="molecule type" value="Genomic_DNA"/>
</dbReference>
<proteinExistence type="predicted"/>
<name>A0A1Y5HU79_OLEAN</name>
<sequence length="237" mass="25479">MSYILAALKKSEQEREQLEAAASSEQASMPVDFMGTASLPPASSAINLTSRSLIVSYALAVVVLSSLFAYLLVKPTPAPITAPTLHSAPAVLEQPIADDTAAEIPVVSEQEIKTVKVTKADAQIGTIAEVKVETEAVIEPKTVIEPEVVVETQPDIEVIGIEQASDSLLDQMPDLVITSHIYSSQAKRRSIVVNGERLAEGDFVVGQIQVKEITHQGMVLKVKNSLLAVNRSRGWNR</sequence>
<protein>
    <recommendedName>
        <fullName evidence="2">Type II secretion system protein GspB C-terminal domain-containing protein</fullName>
    </recommendedName>
</protein>
<dbReference type="GO" id="GO:0015627">
    <property type="term" value="C:type II protein secretion system complex"/>
    <property type="evidence" value="ECO:0007669"/>
    <property type="project" value="InterPro"/>
</dbReference>
<dbReference type="InterPro" id="IPR032389">
    <property type="entry name" value="GspB_C"/>
</dbReference>
<feature type="transmembrane region" description="Helical" evidence="1">
    <location>
        <begin position="53"/>
        <end position="73"/>
    </location>
</feature>
<organism evidence="3 4">
    <name type="scientific">Oleispira antarctica</name>
    <dbReference type="NCBI Taxonomy" id="188908"/>
    <lineage>
        <taxon>Bacteria</taxon>
        <taxon>Pseudomonadati</taxon>
        <taxon>Pseudomonadota</taxon>
        <taxon>Gammaproteobacteria</taxon>
        <taxon>Oceanospirillales</taxon>
        <taxon>Oceanospirillaceae</taxon>
        <taxon>Oleispira</taxon>
    </lineage>
</organism>
<feature type="domain" description="Type II secretion system protein GspB C-terminal" evidence="2">
    <location>
        <begin position="173"/>
        <end position="229"/>
    </location>
</feature>
<evidence type="ECO:0000313" key="4">
    <source>
        <dbReference type="Proteomes" id="UP000227088"/>
    </source>
</evidence>
<evidence type="ECO:0000256" key="1">
    <source>
        <dbReference type="SAM" id="Phobius"/>
    </source>
</evidence>
<evidence type="ECO:0000259" key="2">
    <source>
        <dbReference type="Pfam" id="PF16537"/>
    </source>
</evidence>